<feature type="transmembrane region" description="Helical" evidence="2">
    <location>
        <begin position="57"/>
        <end position="83"/>
    </location>
</feature>
<evidence type="ECO:0000313" key="5">
    <source>
        <dbReference type="Proteomes" id="UP000766570"/>
    </source>
</evidence>
<dbReference type="RefSeq" id="WP_209905959.1">
    <property type="nucleotide sequence ID" value="NZ_BAAAMI010000019.1"/>
</dbReference>
<keyword evidence="4" id="KW-0378">Hydrolase</keyword>
<feature type="transmembrane region" description="Helical" evidence="2">
    <location>
        <begin position="148"/>
        <end position="170"/>
    </location>
</feature>
<accession>A0ABS4W8Z2</accession>
<feature type="region of interest" description="Disordered" evidence="1">
    <location>
        <begin position="329"/>
        <end position="357"/>
    </location>
</feature>
<dbReference type="InterPro" id="IPR003675">
    <property type="entry name" value="Rce1/LyrA-like_dom"/>
</dbReference>
<dbReference type="Pfam" id="PF02517">
    <property type="entry name" value="Rce1-like"/>
    <property type="match status" value="1"/>
</dbReference>
<evidence type="ECO:0000259" key="3">
    <source>
        <dbReference type="Pfam" id="PF02517"/>
    </source>
</evidence>
<feature type="transmembrane region" description="Helical" evidence="2">
    <location>
        <begin position="222"/>
        <end position="239"/>
    </location>
</feature>
<feature type="transmembrane region" description="Helical" evidence="2">
    <location>
        <begin position="108"/>
        <end position="127"/>
    </location>
</feature>
<dbReference type="GO" id="GO:0006508">
    <property type="term" value="P:proteolysis"/>
    <property type="evidence" value="ECO:0007669"/>
    <property type="project" value="UniProtKB-KW"/>
</dbReference>
<protein>
    <submittedName>
        <fullName evidence="4">Membrane protease YdiL (CAAX protease family)</fullName>
    </submittedName>
</protein>
<evidence type="ECO:0000313" key="4">
    <source>
        <dbReference type="EMBL" id="MBP2372676.1"/>
    </source>
</evidence>
<proteinExistence type="predicted"/>
<feature type="transmembrane region" description="Helical" evidence="2">
    <location>
        <begin position="245"/>
        <end position="263"/>
    </location>
</feature>
<feature type="domain" description="CAAX prenyl protease 2/Lysostaphin resistance protein A-like" evidence="3">
    <location>
        <begin position="191"/>
        <end position="280"/>
    </location>
</feature>
<dbReference type="Proteomes" id="UP000766570">
    <property type="component" value="Unassembled WGS sequence"/>
</dbReference>
<feature type="compositionally biased region" description="Pro residues" evidence="1">
    <location>
        <begin position="332"/>
        <end position="357"/>
    </location>
</feature>
<keyword evidence="4" id="KW-0645">Protease</keyword>
<sequence>MNTIPPPYPPPAHGPQPGAHPAYWGPVVPAPAPIPAEPLEYHRLARTYGAYRWWKPLMVGLIALGLYVGLMLLAGIVFVFVALGNPELEASMDAVVMDTTNIDMSDPAVFMLSMATLIVMLPVILLATRMMNVQKVGSLTSVTGRMRWGWLGQCMVVALAVLALSFGLSFALDAVAGHGFAPDFNAPDMWMMLALTLLLVPFQATAEEYVFRGYLMQLIGGWLRHPAFAILLPIPLFMAGHMYDIYGQLDVGFFALAAGWLAWRTGGLEAAIALHVVNNSVIFGLGAIGLVDVSATESDLPSLIASIITTSVFVLVIVKLANRRNIQRRSVPPAPTPAPASPGPWAQPGPWDAPPAH</sequence>
<gene>
    <name evidence="4" type="ORF">JOF46_000588</name>
</gene>
<keyword evidence="2" id="KW-0812">Transmembrane</keyword>
<feature type="transmembrane region" description="Helical" evidence="2">
    <location>
        <begin position="303"/>
        <end position="321"/>
    </location>
</feature>
<reference evidence="4 5" key="1">
    <citation type="submission" date="2021-03" db="EMBL/GenBank/DDBJ databases">
        <title>Sequencing the genomes of 1000 actinobacteria strains.</title>
        <authorList>
            <person name="Klenk H.-P."/>
        </authorList>
    </citation>
    <scope>NUCLEOTIDE SEQUENCE [LARGE SCALE GENOMIC DNA]</scope>
    <source>
        <strain evidence="4 5">DSM 15454</strain>
    </source>
</reference>
<keyword evidence="2" id="KW-1133">Transmembrane helix</keyword>
<dbReference type="EMBL" id="JAGIOE010000001">
    <property type="protein sequence ID" value="MBP2372676.1"/>
    <property type="molecule type" value="Genomic_DNA"/>
</dbReference>
<name>A0ABS4W8Z2_9MICC</name>
<keyword evidence="2" id="KW-0472">Membrane</keyword>
<evidence type="ECO:0000256" key="2">
    <source>
        <dbReference type="SAM" id="Phobius"/>
    </source>
</evidence>
<feature type="transmembrane region" description="Helical" evidence="2">
    <location>
        <begin position="190"/>
        <end position="210"/>
    </location>
</feature>
<organism evidence="4 5">
    <name type="scientific">Paeniglutamicibacter psychrophenolicus</name>
    <dbReference type="NCBI Taxonomy" id="257454"/>
    <lineage>
        <taxon>Bacteria</taxon>
        <taxon>Bacillati</taxon>
        <taxon>Actinomycetota</taxon>
        <taxon>Actinomycetes</taxon>
        <taxon>Micrococcales</taxon>
        <taxon>Micrococcaceae</taxon>
        <taxon>Paeniglutamicibacter</taxon>
    </lineage>
</organism>
<dbReference type="GO" id="GO:0008233">
    <property type="term" value="F:peptidase activity"/>
    <property type="evidence" value="ECO:0007669"/>
    <property type="project" value="UniProtKB-KW"/>
</dbReference>
<evidence type="ECO:0000256" key="1">
    <source>
        <dbReference type="SAM" id="MobiDB-lite"/>
    </source>
</evidence>
<feature type="transmembrane region" description="Helical" evidence="2">
    <location>
        <begin position="270"/>
        <end position="291"/>
    </location>
</feature>
<comment type="caution">
    <text evidence="4">The sequence shown here is derived from an EMBL/GenBank/DDBJ whole genome shotgun (WGS) entry which is preliminary data.</text>
</comment>
<keyword evidence="5" id="KW-1185">Reference proteome</keyword>